<comment type="similarity">
    <text evidence="1">Belongs to the heat shock protein 70 family.</text>
</comment>
<organism evidence="10 11">
    <name type="scientific">Conger conger</name>
    <name type="common">Conger eel</name>
    <name type="synonym">Muraena conger</name>
    <dbReference type="NCBI Taxonomy" id="82655"/>
    <lineage>
        <taxon>Eukaryota</taxon>
        <taxon>Metazoa</taxon>
        <taxon>Chordata</taxon>
        <taxon>Craniata</taxon>
        <taxon>Vertebrata</taxon>
        <taxon>Euteleostomi</taxon>
        <taxon>Actinopterygii</taxon>
        <taxon>Neopterygii</taxon>
        <taxon>Teleostei</taxon>
        <taxon>Anguilliformes</taxon>
        <taxon>Congridae</taxon>
        <taxon>Conger</taxon>
    </lineage>
</organism>
<feature type="domain" description="Ig-like" evidence="9">
    <location>
        <begin position="29"/>
        <end position="99"/>
    </location>
</feature>
<keyword evidence="7" id="KW-0472">Membrane</keyword>
<dbReference type="NCBIfam" id="NF001413">
    <property type="entry name" value="PRK00290.1"/>
    <property type="match status" value="1"/>
</dbReference>
<dbReference type="InterPro" id="IPR029048">
    <property type="entry name" value="HSP70_C_sf"/>
</dbReference>
<keyword evidence="11" id="KW-1185">Reference proteome</keyword>
<dbReference type="Proteomes" id="UP001152803">
    <property type="component" value="Unassembled WGS sequence"/>
</dbReference>
<dbReference type="PANTHER" id="PTHR19375">
    <property type="entry name" value="HEAT SHOCK PROTEIN 70KDA"/>
    <property type="match status" value="1"/>
</dbReference>
<dbReference type="FunFam" id="3.30.420.40:FF:000172">
    <property type="entry name" value="Heat shock 70 kDa protein"/>
    <property type="match status" value="1"/>
</dbReference>
<feature type="signal peptide" evidence="8">
    <location>
        <begin position="1"/>
        <end position="21"/>
    </location>
</feature>
<feature type="region of interest" description="Disordered" evidence="6">
    <location>
        <begin position="234"/>
        <end position="256"/>
    </location>
</feature>
<dbReference type="SUPFAM" id="SSF100934">
    <property type="entry name" value="Heat shock protein 70kD (HSP70), C-terminal subdomain"/>
    <property type="match status" value="1"/>
</dbReference>
<dbReference type="InterPro" id="IPR013783">
    <property type="entry name" value="Ig-like_fold"/>
</dbReference>
<keyword evidence="7" id="KW-1133">Transmembrane helix</keyword>
<keyword evidence="5" id="KW-0393">Immunoglobulin domain</keyword>
<dbReference type="Gene3D" id="3.30.420.40">
    <property type="match status" value="2"/>
</dbReference>
<dbReference type="PROSITE" id="PS01036">
    <property type="entry name" value="HSP70_3"/>
    <property type="match status" value="1"/>
</dbReference>
<evidence type="ECO:0000256" key="1">
    <source>
        <dbReference type="ARBA" id="ARBA00007381"/>
    </source>
</evidence>
<dbReference type="FunFam" id="3.30.30.30:FF:000001">
    <property type="entry name" value="heat shock 70 kDa protein-like"/>
    <property type="match status" value="1"/>
</dbReference>
<dbReference type="InterPro" id="IPR013151">
    <property type="entry name" value="Immunoglobulin_dom"/>
</dbReference>
<dbReference type="SUPFAM" id="SSF53067">
    <property type="entry name" value="Actin-like ATPase domain"/>
    <property type="match status" value="2"/>
</dbReference>
<dbReference type="InterPro" id="IPR013126">
    <property type="entry name" value="Hsp_70_fam"/>
</dbReference>
<dbReference type="Gene3D" id="1.20.1270.10">
    <property type="match status" value="1"/>
</dbReference>
<dbReference type="Gene3D" id="2.60.34.10">
    <property type="entry name" value="Substrate Binding Domain Of DNAk, Chain A, domain 1"/>
    <property type="match status" value="1"/>
</dbReference>
<keyword evidence="3" id="KW-0067">ATP-binding</keyword>
<dbReference type="PROSITE" id="PS00297">
    <property type="entry name" value="HSP70_1"/>
    <property type="match status" value="1"/>
</dbReference>
<dbReference type="PROSITE" id="PS50835">
    <property type="entry name" value="IG_LIKE"/>
    <property type="match status" value="1"/>
</dbReference>
<evidence type="ECO:0000256" key="2">
    <source>
        <dbReference type="ARBA" id="ARBA00022741"/>
    </source>
</evidence>
<dbReference type="FunFam" id="1.20.1270.10:FF:000003">
    <property type="entry name" value="heat shock cognate 71 kDa protein-like"/>
    <property type="match status" value="1"/>
</dbReference>
<dbReference type="FunFam" id="2.60.34.10:FF:000002">
    <property type="entry name" value="Heat shock 70 kDa"/>
    <property type="match status" value="1"/>
</dbReference>
<evidence type="ECO:0000259" key="9">
    <source>
        <dbReference type="PROSITE" id="PS50835"/>
    </source>
</evidence>
<dbReference type="GO" id="GO:0005524">
    <property type="term" value="F:ATP binding"/>
    <property type="evidence" value="ECO:0007669"/>
    <property type="project" value="UniProtKB-KW"/>
</dbReference>
<keyword evidence="4" id="KW-0346">Stress response</keyword>
<evidence type="ECO:0000313" key="10">
    <source>
        <dbReference type="EMBL" id="KAJ8275952.1"/>
    </source>
</evidence>
<dbReference type="GO" id="GO:0140662">
    <property type="term" value="F:ATP-dependent protein folding chaperone"/>
    <property type="evidence" value="ECO:0007669"/>
    <property type="project" value="InterPro"/>
</dbReference>
<dbReference type="SUPFAM" id="SSF100920">
    <property type="entry name" value="Heat shock protein 70kD (HSP70), peptide-binding domain"/>
    <property type="match status" value="1"/>
</dbReference>
<evidence type="ECO:0000313" key="11">
    <source>
        <dbReference type="Proteomes" id="UP001152803"/>
    </source>
</evidence>
<evidence type="ECO:0000256" key="6">
    <source>
        <dbReference type="SAM" id="MobiDB-lite"/>
    </source>
</evidence>
<dbReference type="OrthoDB" id="8890855at2759"/>
<dbReference type="FunFam" id="3.30.420.40:FF:000135">
    <property type="entry name" value="Heat shock cognate 71 kDa protein"/>
    <property type="match status" value="1"/>
</dbReference>
<evidence type="ECO:0000256" key="4">
    <source>
        <dbReference type="ARBA" id="ARBA00023016"/>
    </source>
</evidence>
<dbReference type="Pfam" id="PF00047">
    <property type="entry name" value="ig"/>
    <property type="match status" value="1"/>
</dbReference>
<feature type="compositionally biased region" description="Polar residues" evidence="6">
    <location>
        <begin position="234"/>
        <end position="251"/>
    </location>
</feature>
<dbReference type="PRINTS" id="PR00301">
    <property type="entry name" value="HEATSHOCK70"/>
</dbReference>
<dbReference type="FunFam" id="3.30.420.40:FF:000026">
    <property type="entry name" value="Heat shock protein 70"/>
    <property type="match status" value="1"/>
</dbReference>
<dbReference type="PROSITE" id="PS00329">
    <property type="entry name" value="HSP70_2"/>
    <property type="match status" value="1"/>
</dbReference>
<dbReference type="SUPFAM" id="SSF48726">
    <property type="entry name" value="Immunoglobulin"/>
    <property type="match status" value="1"/>
</dbReference>
<feature type="chain" id="PRO_5040293674" description="Ig-like domain-containing protein" evidence="8">
    <location>
        <begin position="22"/>
        <end position="1058"/>
    </location>
</feature>
<accession>A0A9Q1DNU0</accession>
<dbReference type="Gene3D" id="3.90.640.10">
    <property type="entry name" value="Actin, Chain A, domain 4"/>
    <property type="match status" value="1"/>
</dbReference>
<dbReference type="Pfam" id="PF00012">
    <property type="entry name" value="HSP70"/>
    <property type="match status" value="1"/>
</dbReference>
<dbReference type="InterPro" id="IPR003599">
    <property type="entry name" value="Ig_sub"/>
</dbReference>
<reference evidence="10" key="1">
    <citation type="journal article" date="2023" name="Science">
        <title>Genome structures resolve the early diversification of teleost fishes.</title>
        <authorList>
            <person name="Parey E."/>
            <person name="Louis A."/>
            <person name="Montfort J."/>
            <person name="Bouchez O."/>
            <person name="Roques C."/>
            <person name="Iampietro C."/>
            <person name="Lluch J."/>
            <person name="Castinel A."/>
            <person name="Donnadieu C."/>
            <person name="Desvignes T."/>
            <person name="Floi Bucao C."/>
            <person name="Jouanno E."/>
            <person name="Wen M."/>
            <person name="Mejri S."/>
            <person name="Dirks R."/>
            <person name="Jansen H."/>
            <person name="Henkel C."/>
            <person name="Chen W.J."/>
            <person name="Zahm M."/>
            <person name="Cabau C."/>
            <person name="Klopp C."/>
            <person name="Thompson A.W."/>
            <person name="Robinson-Rechavi M."/>
            <person name="Braasch I."/>
            <person name="Lecointre G."/>
            <person name="Bobe J."/>
            <person name="Postlethwait J.H."/>
            <person name="Berthelot C."/>
            <person name="Roest Crollius H."/>
            <person name="Guiguen Y."/>
        </authorList>
    </citation>
    <scope>NUCLEOTIDE SEQUENCE</scope>
    <source>
        <strain evidence="10">Concon-B</strain>
    </source>
</reference>
<proteinExistence type="inferred from homology"/>
<evidence type="ECO:0000256" key="7">
    <source>
        <dbReference type="SAM" id="Phobius"/>
    </source>
</evidence>
<gene>
    <name evidence="10" type="ORF">COCON_G00077040</name>
</gene>
<keyword evidence="8" id="KW-0732">Signal</keyword>
<sequence length="1058" mass="117322">MMALQLQIFFLVLVVRGMAGALETSHISVMEGQTLIISCSIHDASFTHLEWKNPHGFVIFFNSHRGIRDKRYSLVNSSHSEYTFSLANVTFKDGGHYTCLQYAKSVTTKHFQVTVLGYPKLEMTEHEDRTAIKCSAEANYPPPRISWLFESGLQLDAPHAQYQCDGITNKFLTNKKCLSVDILRVKSHKRRVTVKCIVHHKALYNSHLMNFISIGKDTTEEEFSTTTVGYWSSTADTTEQATQSTTDPHSGNNNNITATVTTVSALTNTSSNPSSEDGQTKWDQQDNERQSAPLLIFLVTCLILGLLVVVIFFLIKLRRAHVIWKIENENSEQSLESSRSKSSNEEKLSQERKLQISVINPGYRNTNFTRYIAEEPPAEDATNAQRKLEEYKLSISSVFHPSLIFKVGNMSKGPAVGIDLGTTYSCVGVFQHGKVEIIANDQGNRTTPSYVAFTDSERLIGDAAKNQVAMNPTNTVFDAKRLIGRRFDDSVVHSDMKHWPFNVVNDGGRPKVEVEYKGDKKTFFPEEISSMVLVKMKEIAEAYLGKTVTNAVVTVPAYFNDSQRQATKDAGTISGLNVLRIINEPTAAAIAYGLDKKVGSERNVLIFDLGGGTFDVSILTIEDGIFEVKSTAGDTHLGGEDFDNRMVNHFIAEFKRKHKKDISDNKRAVRRLRTACERAKRTLSSSTQASIEIDSLYEGIDFYTSITRARFEELNADLFRGTLDPVEKSLRDAKMDKAQIHDIVLVGGSTRIPKIQKLLQDFFNGKELNKSINPDEAVAYGAAVQAAILSGDKSENVQDLLLLDVTPLSLGIETAGGVMTVLIKRNTTIPTKQTQTFTTYSDNQPGVLIQVYEGERAMTKDNNLLGKFELTGIPPAPRGVPQIEVTFDIDANGIMNVSAVDKSTGKENKITITNDKGRLSKEDIERMVQEAEKYKAEDDVQRDKVSSKNALESYAFNMKSTVEDEKLKGKISDEDKQKILDKCNEVISWLDKNQTAEKDEYEHQQKELEKVCNPIITKLYQSAGGMPGGMPEGMPGGFPGAGAAPGGGSSGPTIEEVD</sequence>
<dbReference type="Gene3D" id="3.30.30.30">
    <property type="match status" value="1"/>
</dbReference>
<dbReference type="InterPro" id="IPR029047">
    <property type="entry name" value="HSP70_peptide-bd_sf"/>
</dbReference>
<dbReference type="CDD" id="cd10233">
    <property type="entry name" value="ASKHA_NBD_HSP70_HSPA1"/>
    <property type="match status" value="1"/>
</dbReference>
<dbReference type="Gene3D" id="2.60.40.10">
    <property type="entry name" value="Immunoglobulins"/>
    <property type="match status" value="2"/>
</dbReference>
<dbReference type="InterPro" id="IPR018181">
    <property type="entry name" value="Heat_shock_70_CS"/>
</dbReference>
<protein>
    <recommendedName>
        <fullName evidence="9">Ig-like domain-containing protein</fullName>
    </recommendedName>
</protein>
<evidence type="ECO:0000256" key="8">
    <source>
        <dbReference type="SAM" id="SignalP"/>
    </source>
</evidence>
<feature type="transmembrane region" description="Helical" evidence="7">
    <location>
        <begin position="294"/>
        <end position="315"/>
    </location>
</feature>
<comment type="caution">
    <text evidence="10">The sequence shown here is derived from an EMBL/GenBank/DDBJ whole genome shotgun (WGS) entry which is preliminary data.</text>
</comment>
<evidence type="ECO:0000256" key="3">
    <source>
        <dbReference type="ARBA" id="ARBA00022840"/>
    </source>
</evidence>
<dbReference type="InterPro" id="IPR043129">
    <property type="entry name" value="ATPase_NBD"/>
</dbReference>
<keyword evidence="2" id="KW-0547">Nucleotide-binding</keyword>
<name>A0A9Q1DNU0_CONCO</name>
<dbReference type="FunFam" id="3.90.640.10:FF:000134">
    <property type="entry name" value="Heat shock cognate 71 kDa protein"/>
    <property type="match status" value="1"/>
</dbReference>
<keyword evidence="7" id="KW-0812">Transmembrane</keyword>
<dbReference type="SMART" id="SM00409">
    <property type="entry name" value="IG"/>
    <property type="match status" value="1"/>
</dbReference>
<dbReference type="EMBL" id="JAFJMO010000005">
    <property type="protein sequence ID" value="KAJ8275952.1"/>
    <property type="molecule type" value="Genomic_DNA"/>
</dbReference>
<dbReference type="AlphaFoldDB" id="A0A9Q1DNU0"/>
<dbReference type="InterPro" id="IPR036179">
    <property type="entry name" value="Ig-like_dom_sf"/>
</dbReference>
<feature type="compositionally biased region" description="Gly residues" evidence="6">
    <location>
        <begin position="1025"/>
        <end position="1050"/>
    </location>
</feature>
<feature type="region of interest" description="Disordered" evidence="6">
    <location>
        <begin position="1023"/>
        <end position="1058"/>
    </location>
</feature>
<evidence type="ECO:0000256" key="5">
    <source>
        <dbReference type="ARBA" id="ARBA00023319"/>
    </source>
</evidence>
<dbReference type="InterPro" id="IPR007110">
    <property type="entry name" value="Ig-like_dom"/>
</dbReference>